<dbReference type="PANTHER" id="PTHR33048">
    <property type="entry name" value="PTH11-LIKE INTEGRAL MEMBRANE PROTEIN (AFU_ORTHOLOGUE AFUA_5G11245)"/>
    <property type="match status" value="1"/>
</dbReference>
<feature type="domain" description="Rhodopsin" evidence="8">
    <location>
        <begin position="71"/>
        <end position="277"/>
    </location>
</feature>
<dbReference type="EMBL" id="MU854466">
    <property type="protein sequence ID" value="KAK4034766.1"/>
    <property type="molecule type" value="Genomic_DNA"/>
</dbReference>
<name>A0AAN6SND0_9PEZI</name>
<gene>
    <name evidence="9" type="ORF">C8A01DRAFT_18487</name>
</gene>
<dbReference type="InterPro" id="IPR049326">
    <property type="entry name" value="Rhodopsin_dom_fungi"/>
</dbReference>
<keyword evidence="2 7" id="KW-0812">Transmembrane</keyword>
<evidence type="ECO:0000259" key="8">
    <source>
        <dbReference type="Pfam" id="PF20684"/>
    </source>
</evidence>
<evidence type="ECO:0000256" key="5">
    <source>
        <dbReference type="ARBA" id="ARBA00038359"/>
    </source>
</evidence>
<protein>
    <recommendedName>
        <fullName evidence="8">Rhodopsin domain-containing protein</fullName>
    </recommendedName>
</protein>
<comment type="caution">
    <text evidence="9">The sequence shown here is derived from an EMBL/GenBank/DDBJ whole genome shotgun (WGS) entry which is preliminary data.</text>
</comment>
<feature type="transmembrane region" description="Helical" evidence="7">
    <location>
        <begin position="184"/>
        <end position="205"/>
    </location>
</feature>
<feature type="transmembrane region" description="Helical" evidence="7">
    <location>
        <begin position="217"/>
        <end position="241"/>
    </location>
</feature>
<dbReference type="GO" id="GO:0016020">
    <property type="term" value="C:membrane"/>
    <property type="evidence" value="ECO:0007669"/>
    <property type="project" value="UniProtKB-SubCell"/>
</dbReference>
<dbReference type="PANTHER" id="PTHR33048:SF151">
    <property type="entry name" value="INTEGRAL MEMBRANE PROTEIN"/>
    <property type="match status" value="1"/>
</dbReference>
<comment type="subcellular location">
    <subcellularLocation>
        <location evidence="1">Membrane</location>
        <topology evidence="1">Multi-pass membrane protein</topology>
    </subcellularLocation>
</comment>
<organism evidence="9 10">
    <name type="scientific">Parachaetomium inaequale</name>
    <dbReference type="NCBI Taxonomy" id="2588326"/>
    <lineage>
        <taxon>Eukaryota</taxon>
        <taxon>Fungi</taxon>
        <taxon>Dikarya</taxon>
        <taxon>Ascomycota</taxon>
        <taxon>Pezizomycotina</taxon>
        <taxon>Sordariomycetes</taxon>
        <taxon>Sordariomycetidae</taxon>
        <taxon>Sordariales</taxon>
        <taxon>Chaetomiaceae</taxon>
        <taxon>Parachaetomium</taxon>
    </lineage>
</organism>
<feature type="transmembrane region" description="Helical" evidence="7">
    <location>
        <begin position="67"/>
        <end position="88"/>
    </location>
</feature>
<sequence>MADSVLPGIQGYDPHNIQPWTVAVMASVTVLAAAAVALRLLSTSCSGAGELMFSLPVNTADSTRNQLWNFVVVGFIFAMHNAGMGIHADKVPVANIVLMAKYLLVAEILYIYNLVWTKISILLMYYRIFHFPYFKKMAYGIGGFVVAWVVTCTFMFVFICVPVAKVWYPDLPGHCIDQVGTWIANAASTILTDVAILALPIPQVWKLQLRKPEKIGVTVAFCLGFFVVFASAYRFTVLFSYTNDDPSYSLAPTVGWTAIEMSAGIISACLPTLGPVMAFFAGKMGIKRTILTSRGGGGATTGASSGNFKSTATPSLSDRAEVELQKTTKKDNAGTFYRLPDDQLSGDTARAVDAELRPEHGYGYSVTSRPGNVKGDAESSSGDEAPLHGIRVHRDFKQSAA</sequence>
<proteinExistence type="inferred from homology"/>
<keyword evidence="10" id="KW-1185">Reference proteome</keyword>
<feature type="region of interest" description="Disordered" evidence="6">
    <location>
        <begin position="297"/>
        <end position="317"/>
    </location>
</feature>
<keyword evidence="4 7" id="KW-0472">Membrane</keyword>
<dbReference type="InterPro" id="IPR052337">
    <property type="entry name" value="SAT4-like"/>
</dbReference>
<feature type="compositionally biased region" description="Polar residues" evidence="6">
    <location>
        <begin position="307"/>
        <end position="316"/>
    </location>
</feature>
<evidence type="ECO:0000313" key="9">
    <source>
        <dbReference type="EMBL" id="KAK4034766.1"/>
    </source>
</evidence>
<evidence type="ECO:0000256" key="4">
    <source>
        <dbReference type="ARBA" id="ARBA00023136"/>
    </source>
</evidence>
<evidence type="ECO:0000256" key="3">
    <source>
        <dbReference type="ARBA" id="ARBA00022989"/>
    </source>
</evidence>
<feature type="compositionally biased region" description="Basic and acidic residues" evidence="6">
    <location>
        <begin position="392"/>
        <end position="401"/>
    </location>
</feature>
<accession>A0AAN6SND0</accession>
<evidence type="ECO:0000256" key="6">
    <source>
        <dbReference type="SAM" id="MobiDB-lite"/>
    </source>
</evidence>
<dbReference type="Proteomes" id="UP001303115">
    <property type="component" value="Unassembled WGS sequence"/>
</dbReference>
<evidence type="ECO:0000313" key="10">
    <source>
        <dbReference type="Proteomes" id="UP001303115"/>
    </source>
</evidence>
<evidence type="ECO:0000256" key="2">
    <source>
        <dbReference type="ARBA" id="ARBA00022692"/>
    </source>
</evidence>
<feature type="transmembrane region" description="Helical" evidence="7">
    <location>
        <begin position="20"/>
        <end position="41"/>
    </location>
</feature>
<evidence type="ECO:0000256" key="7">
    <source>
        <dbReference type="SAM" id="Phobius"/>
    </source>
</evidence>
<feature type="transmembrane region" description="Helical" evidence="7">
    <location>
        <begin position="108"/>
        <end position="126"/>
    </location>
</feature>
<feature type="region of interest" description="Disordered" evidence="6">
    <location>
        <begin position="355"/>
        <end position="401"/>
    </location>
</feature>
<keyword evidence="3 7" id="KW-1133">Transmembrane helix</keyword>
<feature type="transmembrane region" description="Helical" evidence="7">
    <location>
        <begin position="138"/>
        <end position="164"/>
    </location>
</feature>
<evidence type="ECO:0000256" key="1">
    <source>
        <dbReference type="ARBA" id="ARBA00004141"/>
    </source>
</evidence>
<feature type="transmembrane region" description="Helical" evidence="7">
    <location>
        <begin position="261"/>
        <end position="281"/>
    </location>
</feature>
<dbReference type="AlphaFoldDB" id="A0AAN6SND0"/>
<comment type="similarity">
    <text evidence="5">Belongs to the SAT4 family.</text>
</comment>
<reference evidence="10" key="1">
    <citation type="journal article" date="2023" name="Mol. Phylogenet. Evol.">
        <title>Genome-scale phylogeny and comparative genomics of the fungal order Sordariales.</title>
        <authorList>
            <person name="Hensen N."/>
            <person name="Bonometti L."/>
            <person name="Westerberg I."/>
            <person name="Brannstrom I.O."/>
            <person name="Guillou S."/>
            <person name="Cros-Aarteil S."/>
            <person name="Calhoun S."/>
            <person name="Haridas S."/>
            <person name="Kuo A."/>
            <person name="Mondo S."/>
            <person name="Pangilinan J."/>
            <person name="Riley R."/>
            <person name="LaButti K."/>
            <person name="Andreopoulos B."/>
            <person name="Lipzen A."/>
            <person name="Chen C."/>
            <person name="Yan M."/>
            <person name="Daum C."/>
            <person name="Ng V."/>
            <person name="Clum A."/>
            <person name="Steindorff A."/>
            <person name="Ohm R.A."/>
            <person name="Martin F."/>
            <person name="Silar P."/>
            <person name="Natvig D.O."/>
            <person name="Lalanne C."/>
            <person name="Gautier V."/>
            <person name="Ament-Velasquez S.L."/>
            <person name="Kruys A."/>
            <person name="Hutchinson M.I."/>
            <person name="Powell A.J."/>
            <person name="Barry K."/>
            <person name="Miller A.N."/>
            <person name="Grigoriev I.V."/>
            <person name="Debuchy R."/>
            <person name="Gladieux P."/>
            <person name="Hiltunen Thoren M."/>
            <person name="Johannesson H."/>
        </authorList>
    </citation>
    <scope>NUCLEOTIDE SEQUENCE [LARGE SCALE GENOMIC DNA]</scope>
    <source>
        <strain evidence="10">CBS 284.82</strain>
    </source>
</reference>
<dbReference type="Pfam" id="PF20684">
    <property type="entry name" value="Fung_rhodopsin"/>
    <property type="match status" value="1"/>
</dbReference>